<dbReference type="EMBL" id="ML743583">
    <property type="protein sequence ID" value="KAE8136559.1"/>
    <property type="molecule type" value="Genomic_DNA"/>
</dbReference>
<gene>
    <name evidence="2" type="ORF">BDV38DRAFT_249251</name>
</gene>
<keyword evidence="1" id="KW-0812">Transmembrane</keyword>
<dbReference type="AlphaFoldDB" id="A0A5N6SRW3"/>
<sequence>MGKNTSLRQRVMCKHIAKNLDIQMICIVPSIVYFSVLSVHTYSSYFLPTEYTFNNHSLRHPVFDSLLPSSIYLFFSNPIPPPRPSKRRILEYSLAPFQHDPSPKLRCGCRASTMERLSGTLLQCTSFALDRQAKATNFLLSSPLIQSLPARTRFHGTPVNSSVSL</sequence>
<evidence type="ECO:0000313" key="3">
    <source>
        <dbReference type="Proteomes" id="UP000325672"/>
    </source>
</evidence>
<keyword evidence="3" id="KW-1185">Reference proteome</keyword>
<evidence type="ECO:0000313" key="2">
    <source>
        <dbReference type="EMBL" id="KAE8136559.1"/>
    </source>
</evidence>
<reference evidence="2 3" key="1">
    <citation type="submission" date="2019-04" db="EMBL/GenBank/DDBJ databases">
        <title>Friends and foes A comparative genomics study of 23 Aspergillus species from section Flavi.</title>
        <authorList>
            <consortium name="DOE Joint Genome Institute"/>
            <person name="Kjaerbolling I."/>
            <person name="Vesth T."/>
            <person name="Frisvad J.C."/>
            <person name="Nybo J.L."/>
            <person name="Theobald S."/>
            <person name="Kildgaard S."/>
            <person name="Isbrandt T."/>
            <person name="Kuo A."/>
            <person name="Sato A."/>
            <person name="Lyhne E.K."/>
            <person name="Kogle M.E."/>
            <person name="Wiebenga A."/>
            <person name="Kun R.S."/>
            <person name="Lubbers R.J."/>
            <person name="Makela M.R."/>
            <person name="Barry K."/>
            <person name="Chovatia M."/>
            <person name="Clum A."/>
            <person name="Daum C."/>
            <person name="Haridas S."/>
            <person name="He G."/>
            <person name="LaButti K."/>
            <person name="Lipzen A."/>
            <person name="Mondo S."/>
            <person name="Riley R."/>
            <person name="Salamov A."/>
            <person name="Simmons B.A."/>
            <person name="Magnuson J.K."/>
            <person name="Henrissat B."/>
            <person name="Mortensen U.H."/>
            <person name="Larsen T.O."/>
            <person name="Devries R.P."/>
            <person name="Grigoriev I.V."/>
            <person name="Machida M."/>
            <person name="Baker S.E."/>
            <person name="Andersen M.R."/>
        </authorList>
    </citation>
    <scope>NUCLEOTIDE SEQUENCE [LARGE SCALE GENOMIC DNA]</scope>
    <source>
        <strain evidence="2 3">CBS 117625</strain>
    </source>
</reference>
<dbReference type="RefSeq" id="XP_031912622.1">
    <property type="nucleotide sequence ID" value="XM_032054817.1"/>
</dbReference>
<accession>A0A5N6SRW3</accession>
<proteinExistence type="predicted"/>
<dbReference type="GeneID" id="43639027"/>
<feature type="transmembrane region" description="Helical" evidence="1">
    <location>
        <begin position="20"/>
        <end position="42"/>
    </location>
</feature>
<dbReference type="Proteomes" id="UP000325672">
    <property type="component" value="Unassembled WGS sequence"/>
</dbReference>
<keyword evidence="1" id="KW-1133">Transmembrane helix</keyword>
<evidence type="ECO:0000256" key="1">
    <source>
        <dbReference type="SAM" id="Phobius"/>
    </source>
</evidence>
<protein>
    <submittedName>
        <fullName evidence="2">Uncharacterized protein</fullName>
    </submittedName>
</protein>
<name>A0A5N6SRW3_ASPPS</name>
<feature type="non-terminal residue" evidence="2">
    <location>
        <position position="165"/>
    </location>
</feature>
<organism evidence="2 3">
    <name type="scientific">Aspergillus pseudotamarii</name>
    <dbReference type="NCBI Taxonomy" id="132259"/>
    <lineage>
        <taxon>Eukaryota</taxon>
        <taxon>Fungi</taxon>
        <taxon>Dikarya</taxon>
        <taxon>Ascomycota</taxon>
        <taxon>Pezizomycotina</taxon>
        <taxon>Eurotiomycetes</taxon>
        <taxon>Eurotiomycetidae</taxon>
        <taxon>Eurotiales</taxon>
        <taxon>Aspergillaceae</taxon>
        <taxon>Aspergillus</taxon>
        <taxon>Aspergillus subgen. Circumdati</taxon>
    </lineage>
</organism>
<keyword evidence="1" id="KW-0472">Membrane</keyword>